<protein>
    <submittedName>
        <fullName evidence="1">Uncharacterized protein</fullName>
    </submittedName>
</protein>
<reference evidence="1 2" key="1">
    <citation type="submission" date="2016-08" db="EMBL/GenBank/DDBJ databases">
        <authorList>
            <person name="Seilhamer J.J."/>
        </authorList>
    </citation>
    <scope>NUCLEOTIDE SEQUENCE [LARGE SCALE GENOMIC DNA]</scope>
    <source>
        <strain evidence="1 2">A37T2</strain>
    </source>
</reference>
<evidence type="ECO:0000313" key="2">
    <source>
        <dbReference type="Proteomes" id="UP000242818"/>
    </source>
</evidence>
<dbReference type="RefSeq" id="WP_089712268.1">
    <property type="nucleotide sequence ID" value="NZ_FMAR01000007.1"/>
</dbReference>
<organism evidence="1 2">
    <name type="scientific">Chitinophaga costaii</name>
    <dbReference type="NCBI Taxonomy" id="1335309"/>
    <lineage>
        <taxon>Bacteria</taxon>
        <taxon>Pseudomonadati</taxon>
        <taxon>Bacteroidota</taxon>
        <taxon>Chitinophagia</taxon>
        <taxon>Chitinophagales</taxon>
        <taxon>Chitinophagaceae</taxon>
        <taxon>Chitinophaga</taxon>
    </lineage>
</organism>
<proteinExistence type="predicted"/>
<dbReference type="EMBL" id="FMAR01000007">
    <property type="protein sequence ID" value="SCC38152.1"/>
    <property type="molecule type" value="Genomic_DNA"/>
</dbReference>
<accession>A0A1C4E3N4</accession>
<dbReference type="AlphaFoldDB" id="A0A1C4E3N4"/>
<sequence length="125" mass="14020">MILNIPGTADEGQTFFAGWAWHCNFSIRYTQQNAMYLKRVIFPGLAASLAAFSPACTSSDQRSINDAITQRERDKGYVIYDTRVLKKTEEHNHVHVIFKTVNGDNKTVIDTVDLARTGDGELVPE</sequence>
<dbReference type="Proteomes" id="UP000242818">
    <property type="component" value="Unassembled WGS sequence"/>
</dbReference>
<name>A0A1C4E3N4_9BACT</name>
<keyword evidence="2" id="KW-1185">Reference proteome</keyword>
<gene>
    <name evidence="1" type="ORF">GA0116948_10766</name>
</gene>
<evidence type="ECO:0000313" key="1">
    <source>
        <dbReference type="EMBL" id="SCC38152.1"/>
    </source>
</evidence>